<proteinExistence type="predicted"/>
<dbReference type="EMBL" id="JACJSK010000003">
    <property type="protein sequence ID" value="MBD2542809.1"/>
    <property type="molecule type" value="Genomic_DNA"/>
</dbReference>
<dbReference type="RefSeq" id="WP_156331519.1">
    <property type="nucleotide sequence ID" value="NZ_JACJSK010000003.1"/>
</dbReference>
<keyword evidence="2" id="KW-1185">Reference proteome</keyword>
<dbReference type="Proteomes" id="UP000641954">
    <property type="component" value="Unassembled WGS sequence"/>
</dbReference>
<gene>
    <name evidence="1" type="ORF">H6G72_02830</name>
</gene>
<sequence length="49" mass="5488">MGKNINPNPGMLRPESAVRAKHSGKKFGVLSDKLFAGMLRPYVWETIML</sequence>
<protein>
    <submittedName>
        <fullName evidence="1">Uncharacterized protein</fullName>
    </submittedName>
</protein>
<accession>A0ABR8E7K2</accession>
<evidence type="ECO:0000313" key="2">
    <source>
        <dbReference type="Proteomes" id="UP000641954"/>
    </source>
</evidence>
<comment type="caution">
    <text evidence="1">The sequence shown here is derived from an EMBL/GenBank/DDBJ whole genome shotgun (WGS) entry which is preliminary data.</text>
</comment>
<evidence type="ECO:0000313" key="1">
    <source>
        <dbReference type="EMBL" id="MBD2542809.1"/>
    </source>
</evidence>
<reference evidence="1 2" key="1">
    <citation type="journal article" date="2020" name="ISME J.">
        <title>Comparative genomics reveals insights into cyanobacterial evolution and habitat adaptation.</title>
        <authorList>
            <person name="Chen M.Y."/>
            <person name="Teng W.K."/>
            <person name="Zhao L."/>
            <person name="Hu C.X."/>
            <person name="Zhou Y.K."/>
            <person name="Han B.P."/>
            <person name="Song L.R."/>
            <person name="Shu W.S."/>
        </authorList>
    </citation>
    <scope>NUCLEOTIDE SEQUENCE [LARGE SCALE GENOMIC DNA]</scope>
    <source>
        <strain evidence="1 2">FACHB-1370</strain>
    </source>
</reference>
<organism evidence="1 2">
    <name type="scientific">Planktothricoides raciborskii FACHB-1370</name>
    <dbReference type="NCBI Taxonomy" id="2949576"/>
    <lineage>
        <taxon>Bacteria</taxon>
        <taxon>Bacillati</taxon>
        <taxon>Cyanobacteriota</taxon>
        <taxon>Cyanophyceae</taxon>
        <taxon>Oscillatoriophycideae</taxon>
        <taxon>Oscillatoriales</taxon>
        <taxon>Oscillatoriaceae</taxon>
        <taxon>Planktothricoides</taxon>
    </lineage>
</organism>
<name>A0ABR8E7K2_9CYAN</name>